<dbReference type="PROSITE" id="PS00455">
    <property type="entry name" value="AMP_BINDING"/>
    <property type="match status" value="2"/>
</dbReference>
<keyword evidence="3" id="KW-0597">Phosphoprotein</keyword>
<feature type="domain" description="Carrier" evidence="5">
    <location>
        <begin position="483"/>
        <end position="558"/>
    </location>
</feature>
<evidence type="ECO:0000256" key="2">
    <source>
        <dbReference type="ARBA" id="ARBA00022450"/>
    </source>
</evidence>
<dbReference type="InterPro" id="IPR006162">
    <property type="entry name" value="Ppantetheine_attach_site"/>
</dbReference>
<dbReference type="CDD" id="cd05930">
    <property type="entry name" value="A_NRPS"/>
    <property type="match status" value="1"/>
</dbReference>
<evidence type="ECO:0000256" key="1">
    <source>
        <dbReference type="ARBA" id="ARBA00001957"/>
    </source>
</evidence>
<dbReference type="Pfam" id="PF00668">
    <property type="entry name" value="Condensation"/>
    <property type="match status" value="1"/>
</dbReference>
<comment type="caution">
    <text evidence="6">The sequence shown here is derived from an EMBL/GenBank/DDBJ whole genome shotgun (WGS) entry which is preliminary data.</text>
</comment>
<dbReference type="CDD" id="cd19531">
    <property type="entry name" value="LCL_NRPS-like"/>
    <property type="match status" value="1"/>
</dbReference>
<protein>
    <submittedName>
        <fullName evidence="6">Non-ribosomal peptide synthetase</fullName>
    </submittedName>
</protein>
<evidence type="ECO:0000313" key="6">
    <source>
        <dbReference type="EMBL" id="MFD1541322.1"/>
    </source>
</evidence>
<name>A0ABW4GF55_9ACTN</name>
<reference evidence="7" key="1">
    <citation type="journal article" date="2019" name="Int. J. Syst. Evol. Microbiol.">
        <title>The Global Catalogue of Microorganisms (GCM) 10K type strain sequencing project: providing services to taxonomists for standard genome sequencing and annotation.</title>
        <authorList>
            <consortium name="The Broad Institute Genomics Platform"/>
            <consortium name="The Broad Institute Genome Sequencing Center for Infectious Disease"/>
            <person name="Wu L."/>
            <person name="Ma J."/>
        </authorList>
    </citation>
    <scope>NUCLEOTIDE SEQUENCE [LARGE SCALE GENOMIC DNA]</scope>
    <source>
        <strain evidence="7">CGMCC 1.15399</strain>
    </source>
</reference>
<dbReference type="PROSITE" id="PS50075">
    <property type="entry name" value="CARRIER"/>
    <property type="match status" value="2"/>
</dbReference>
<dbReference type="PANTHER" id="PTHR45527:SF1">
    <property type="entry name" value="FATTY ACID SYNTHASE"/>
    <property type="match status" value="1"/>
</dbReference>
<accession>A0ABW4GF55</accession>
<dbReference type="PROSITE" id="PS00012">
    <property type="entry name" value="PHOSPHOPANTETHEINE"/>
    <property type="match status" value="1"/>
</dbReference>
<dbReference type="SMART" id="SM00823">
    <property type="entry name" value="PKS_PP"/>
    <property type="match status" value="2"/>
</dbReference>
<feature type="region of interest" description="Disordered" evidence="4">
    <location>
        <begin position="750"/>
        <end position="771"/>
    </location>
</feature>
<evidence type="ECO:0000256" key="3">
    <source>
        <dbReference type="ARBA" id="ARBA00022553"/>
    </source>
</evidence>
<dbReference type="Proteomes" id="UP001597097">
    <property type="component" value="Unassembled WGS sequence"/>
</dbReference>
<dbReference type="PANTHER" id="PTHR45527">
    <property type="entry name" value="NONRIBOSOMAL PEPTIDE SYNTHETASE"/>
    <property type="match status" value="1"/>
</dbReference>
<dbReference type="InterPro" id="IPR020845">
    <property type="entry name" value="AMP-binding_CS"/>
</dbReference>
<sequence>MTSDALPLASVLHLYQDRLYAAPERVAVSAGQDQLTYRELDRLANGIAAELRHLPMTGQRWVAVLAGRSIRLVAGQLGAMKAGLAFGPIDPATPVERIHAMLAGAAAVVTAPEWRALVPDGIPVIDTPAEADASPLPQVEPGEPAYVIHTSGSTGAPKGVLVPHRALTNLIGWSHETFGLGGRAPLLTSPNFDPSVWEIWTYLTAGTTMVIPSERTRLSLPALRDWIVEQELTTCYAPTPIAEGLLGLSWPARTTLATLSTGGDRLTTYPRPELPFRLINLYGPAECAVNAIAGEVPVYDGQSRPPALGTPLPGVTVHLLDEAMRPVEEGEIYLGGVCVGLGYLDRPDLTAERFVRDQDGRLLYRTGDLARRRSDGLIEFLGRLDDQVKIRGNRVELGEIETVLGRHPRVRAATTALRGHELVAYIVGTATEQEAHAHLRRFLPDYMIPTAWVFLDELPLTGNGKVDRAALPDPVREPRSITPPGTATELLLAEIWRDVLDAGPIGADDDFLALGGQSLLAMRIAARACEGLGKPVEPRMLFEHPTLAALARAIDGLPDTTTPAEADGLPAATPVEGELTPARRRLWFIDQMAPGAQYNVPILYALDGPLDAGRLENAINEIVRRHPPLRTRYEEHDGEPVPVVEPARPIQLKVVDATPRGAVALAKHAARDPFDLRNGPVLRALLLRLADDRHRLLVTVHHIAFDGWSAGVFLDELARLYAGESLPSPAGPYQRTLALDHLPHWKKALESPPERLGLPADRPGSTGPLRRGARVRATLPDGLLAEVETLGRHAQASPFMVLFAAFQALLHRYSGQDDIVTGVPFSGREAPGADSMIGFFVETLPVRTGLAGDPSFERLLSQVRATVLATPTDVPLEEIVRELCPDGRSPFDVMFAMQEPLDARRADGVTFRMLEEVENGGAKADLVLYAEGQEMSLEFATDLFEPATAERLLSHYVRVLEQVTADPAAPISTLLARRHEPAGHGPDQCLHQLFEQQADRTPDAVAVECDGAALTYAELDRRANRLAHLLRELGVGPEVPVALHVRRSLDLPVALLGILKSGGAYVPLDPSYPQGRLTQVLGRVDTPVLVTHRPLAGGLPHERPVYVDTDLDGRPEHRPDSGVTADNLAYILFTSGSTGRPKGVAMPHRPVANLIAWHSDAYRSLQFTALGFDVSVQEIFSTWAYGGTLVMVDDEVRRDPAALLDHIARNRVERIFLPFVALQSLAGAGLEPPATLREVITAGEQLQVTPQLERFIKPWMTLHNQYGPTEGAIIDLAHTLTGPPADWPRLPPIGKPVTGVQTPILNRLGHEAPDGVPGELHLGGACLARGYYGQPELTSERFIIWRDGRRLYRTGDLARRNEAGEIEFLGRADDQVKIRGYRVEPGEIAAVLSGHPAVREAFVMARDGELVAYVAADGTTDHATGSATGSATGRATGGATDWTPVLRAYLAERLPEYMVPRTFVALESLPVNPSGKVDRHALPAPDQVARTITAPATPVEQAIAAVWQEVLGSPVGRHDDLFELGGNSLNATQIASRLREALEVPVSLRTLFAHPTVAELGERLTSPDVEAAAELYLMVATYSDEEAEALLRSMEGGQ</sequence>
<organism evidence="6 7">
    <name type="scientific">Nonomuraea guangzhouensis</name>
    <dbReference type="NCBI Taxonomy" id="1291555"/>
    <lineage>
        <taxon>Bacteria</taxon>
        <taxon>Bacillati</taxon>
        <taxon>Actinomycetota</taxon>
        <taxon>Actinomycetes</taxon>
        <taxon>Streptosporangiales</taxon>
        <taxon>Streptosporangiaceae</taxon>
        <taxon>Nonomuraea</taxon>
    </lineage>
</organism>
<gene>
    <name evidence="6" type="ORF">ACFSJ0_30010</name>
</gene>
<keyword evidence="2" id="KW-0596">Phosphopantetheine</keyword>
<dbReference type="InterPro" id="IPR025110">
    <property type="entry name" value="AMP-bd_C"/>
</dbReference>
<dbReference type="InterPro" id="IPR009081">
    <property type="entry name" value="PP-bd_ACP"/>
</dbReference>
<proteinExistence type="predicted"/>
<dbReference type="Pfam" id="PF13193">
    <property type="entry name" value="AMP-binding_C"/>
    <property type="match status" value="2"/>
</dbReference>
<comment type="cofactor">
    <cofactor evidence="1">
        <name>pantetheine 4'-phosphate</name>
        <dbReference type="ChEBI" id="CHEBI:47942"/>
    </cofactor>
</comment>
<dbReference type="InterPro" id="IPR010071">
    <property type="entry name" value="AA_adenyl_dom"/>
</dbReference>
<evidence type="ECO:0000313" key="7">
    <source>
        <dbReference type="Proteomes" id="UP001597097"/>
    </source>
</evidence>
<feature type="domain" description="Carrier" evidence="5">
    <location>
        <begin position="1494"/>
        <end position="1568"/>
    </location>
</feature>
<dbReference type="Pfam" id="PF00550">
    <property type="entry name" value="PP-binding"/>
    <property type="match status" value="2"/>
</dbReference>
<evidence type="ECO:0000259" key="5">
    <source>
        <dbReference type="PROSITE" id="PS50075"/>
    </source>
</evidence>
<dbReference type="EMBL" id="JBHUCM010000025">
    <property type="protein sequence ID" value="MFD1541322.1"/>
    <property type="molecule type" value="Genomic_DNA"/>
</dbReference>
<dbReference type="RefSeq" id="WP_219536904.1">
    <property type="nucleotide sequence ID" value="NZ_JAHKRM010000033.1"/>
</dbReference>
<keyword evidence="7" id="KW-1185">Reference proteome</keyword>
<dbReference type="InterPro" id="IPR001242">
    <property type="entry name" value="Condensation_dom"/>
</dbReference>
<dbReference type="InterPro" id="IPR020806">
    <property type="entry name" value="PKS_PP-bd"/>
</dbReference>
<dbReference type="Pfam" id="PF00501">
    <property type="entry name" value="AMP-binding"/>
    <property type="match status" value="2"/>
</dbReference>
<dbReference type="InterPro" id="IPR000873">
    <property type="entry name" value="AMP-dep_synth/lig_dom"/>
</dbReference>
<evidence type="ECO:0000256" key="4">
    <source>
        <dbReference type="SAM" id="MobiDB-lite"/>
    </source>
</evidence>
<dbReference type="NCBIfam" id="TIGR01733">
    <property type="entry name" value="AA-adenyl-dom"/>
    <property type="match status" value="2"/>
</dbReference>